<dbReference type="PROSITE" id="PS00167">
    <property type="entry name" value="TRP_SYNTHASE_ALPHA"/>
    <property type="match status" value="1"/>
</dbReference>
<evidence type="ECO:0000256" key="7">
    <source>
        <dbReference type="ARBA" id="ARBA00023239"/>
    </source>
</evidence>
<protein>
    <recommendedName>
        <fullName evidence="9">Tryptophan synthase alpha chain</fullName>
        <ecNumber evidence="9">4.2.1.20</ecNumber>
    </recommendedName>
</protein>
<name>A0A1G9VZJ4_9FIRM</name>
<keyword evidence="4 9" id="KW-0028">Amino-acid biosynthesis</keyword>
<dbReference type="InterPro" id="IPR002028">
    <property type="entry name" value="Trp_synthase_suA"/>
</dbReference>
<dbReference type="GO" id="GO:0004834">
    <property type="term" value="F:tryptophan synthase activity"/>
    <property type="evidence" value="ECO:0007669"/>
    <property type="project" value="UniProtKB-UniRule"/>
</dbReference>
<keyword evidence="7 9" id="KW-0456">Lyase</keyword>
<dbReference type="EMBL" id="FNHB01000007">
    <property type="protein sequence ID" value="SDM77306.1"/>
    <property type="molecule type" value="Genomic_DNA"/>
</dbReference>
<evidence type="ECO:0000256" key="3">
    <source>
        <dbReference type="ARBA" id="ARBA00011270"/>
    </source>
</evidence>
<evidence type="ECO:0000313" key="11">
    <source>
        <dbReference type="EMBL" id="SDM77306.1"/>
    </source>
</evidence>
<dbReference type="Pfam" id="PF00290">
    <property type="entry name" value="Trp_syntA"/>
    <property type="match status" value="1"/>
</dbReference>
<dbReference type="AlphaFoldDB" id="A0A1G9VZJ4"/>
<dbReference type="HAMAP" id="MF_00131">
    <property type="entry name" value="Trp_synth_alpha"/>
    <property type="match status" value="1"/>
</dbReference>
<accession>A0A1G9VZJ4</accession>
<dbReference type="Proteomes" id="UP000214880">
    <property type="component" value="Unassembled WGS sequence"/>
</dbReference>
<feature type="active site" description="Proton acceptor" evidence="9">
    <location>
        <position position="49"/>
    </location>
</feature>
<reference evidence="11 12" key="1">
    <citation type="submission" date="2016-10" db="EMBL/GenBank/DDBJ databases">
        <authorList>
            <person name="de Groot N.N."/>
        </authorList>
    </citation>
    <scope>NUCLEOTIDE SEQUENCE [LARGE SCALE GENOMIC DNA]</scope>
    <source>
        <strain evidence="11 12">DSM 1736</strain>
    </source>
</reference>
<comment type="similarity">
    <text evidence="9 10">Belongs to the TrpA family.</text>
</comment>
<evidence type="ECO:0000256" key="10">
    <source>
        <dbReference type="RuleBase" id="RU003662"/>
    </source>
</evidence>
<keyword evidence="5 9" id="KW-0822">Tryptophan biosynthesis</keyword>
<sequence>MSRIAERLAALKAEGRKGLIVYITAGAPDLTATLQAVKAAEEAGADMIELGIPFSDPMADGPVIQKAAMLALKSGTSTAKVVELVGQIRQFSRIPLAAMTYINSVLNFGQAKFVDAFGQAGLDGLIVPDLPSEEAAELEGICRQAGLALIQFVAPTTDSQRIASICDKASGFIYCVSTTGVTGVRQVDYSSIGAVMDTVRRHTGVPLAIGFGIGTPAAAKAAAEYADAVIVGSAVMQALMDEGAEAVRTLVQSIRQALDEGVR</sequence>
<dbReference type="InterPro" id="IPR013785">
    <property type="entry name" value="Aldolase_TIM"/>
</dbReference>
<organism evidence="11 12">
    <name type="scientific">Dendrosporobacter quercicolus</name>
    <dbReference type="NCBI Taxonomy" id="146817"/>
    <lineage>
        <taxon>Bacteria</taxon>
        <taxon>Bacillati</taxon>
        <taxon>Bacillota</taxon>
        <taxon>Negativicutes</taxon>
        <taxon>Selenomonadales</taxon>
        <taxon>Sporomusaceae</taxon>
        <taxon>Dendrosporobacter</taxon>
    </lineage>
</organism>
<dbReference type="STRING" id="146817.SAMN04488502_10775"/>
<proteinExistence type="inferred from homology"/>
<evidence type="ECO:0000256" key="4">
    <source>
        <dbReference type="ARBA" id="ARBA00022605"/>
    </source>
</evidence>
<comment type="catalytic activity">
    <reaction evidence="8 9">
        <text>(1S,2R)-1-C-(indol-3-yl)glycerol 3-phosphate + L-serine = D-glyceraldehyde 3-phosphate + L-tryptophan + H2O</text>
        <dbReference type="Rhea" id="RHEA:10532"/>
        <dbReference type="ChEBI" id="CHEBI:15377"/>
        <dbReference type="ChEBI" id="CHEBI:33384"/>
        <dbReference type="ChEBI" id="CHEBI:57912"/>
        <dbReference type="ChEBI" id="CHEBI:58866"/>
        <dbReference type="ChEBI" id="CHEBI:59776"/>
        <dbReference type="EC" id="4.2.1.20"/>
    </reaction>
</comment>
<dbReference type="InterPro" id="IPR018204">
    <property type="entry name" value="Trp_synthase_alpha_AS"/>
</dbReference>
<dbReference type="EC" id="4.2.1.20" evidence="9"/>
<dbReference type="CDD" id="cd04724">
    <property type="entry name" value="Tryptophan_synthase_alpha"/>
    <property type="match status" value="1"/>
</dbReference>
<evidence type="ECO:0000256" key="8">
    <source>
        <dbReference type="ARBA" id="ARBA00049047"/>
    </source>
</evidence>
<evidence type="ECO:0000256" key="6">
    <source>
        <dbReference type="ARBA" id="ARBA00023141"/>
    </source>
</evidence>
<dbReference type="RefSeq" id="WP_092074093.1">
    <property type="nucleotide sequence ID" value="NZ_FNHB01000007.1"/>
</dbReference>
<keyword evidence="6 9" id="KW-0057">Aromatic amino acid biosynthesis</keyword>
<dbReference type="InterPro" id="IPR011060">
    <property type="entry name" value="RibuloseP-bd_barrel"/>
</dbReference>
<evidence type="ECO:0000256" key="1">
    <source>
        <dbReference type="ARBA" id="ARBA00003365"/>
    </source>
</evidence>
<dbReference type="OrthoDB" id="9804578at2"/>
<evidence type="ECO:0000313" key="12">
    <source>
        <dbReference type="Proteomes" id="UP000214880"/>
    </source>
</evidence>
<evidence type="ECO:0000256" key="9">
    <source>
        <dbReference type="HAMAP-Rule" id="MF_00131"/>
    </source>
</evidence>
<comment type="function">
    <text evidence="1 9">The alpha subunit is responsible for the aldol cleavage of indoleglycerol phosphate to indole and glyceraldehyde 3-phosphate.</text>
</comment>
<dbReference type="PANTHER" id="PTHR43406:SF1">
    <property type="entry name" value="TRYPTOPHAN SYNTHASE ALPHA CHAIN, CHLOROPLASTIC"/>
    <property type="match status" value="1"/>
</dbReference>
<dbReference type="UniPathway" id="UPA00035">
    <property type="reaction ID" value="UER00044"/>
</dbReference>
<feature type="active site" description="Proton acceptor" evidence="9">
    <location>
        <position position="60"/>
    </location>
</feature>
<evidence type="ECO:0000256" key="5">
    <source>
        <dbReference type="ARBA" id="ARBA00022822"/>
    </source>
</evidence>
<dbReference type="Gene3D" id="3.20.20.70">
    <property type="entry name" value="Aldolase class I"/>
    <property type="match status" value="1"/>
</dbReference>
<keyword evidence="12" id="KW-1185">Reference proteome</keyword>
<dbReference type="SUPFAM" id="SSF51366">
    <property type="entry name" value="Ribulose-phoshate binding barrel"/>
    <property type="match status" value="1"/>
</dbReference>
<dbReference type="FunFam" id="3.20.20.70:FF:000037">
    <property type="entry name" value="Tryptophan synthase alpha chain"/>
    <property type="match status" value="1"/>
</dbReference>
<dbReference type="PANTHER" id="PTHR43406">
    <property type="entry name" value="TRYPTOPHAN SYNTHASE, ALPHA CHAIN"/>
    <property type="match status" value="1"/>
</dbReference>
<evidence type="ECO:0000256" key="2">
    <source>
        <dbReference type="ARBA" id="ARBA00004733"/>
    </source>
</evidence>
<comment type="subunit">
    <text evidence="3 9">Tetramer of two alpha and two beta chains.</text>
</comment>
<dbReference type="NCBIfam" id="TIGR00262">
    <property type="entry name" value="trpA"/>
    <property type="match status" value="1"/>
</dbReference>
<gene>
    <name evidence="9" type="primary">trpA</name>
    <name evidence="11" type="ORF">SAMN04488502_10775</name>
</gene>
<dbReference type="GO" id="GO:0005829">
    <property type="term" value="C:cytosol"/>
    <property type="evidence" value="ECO:0007669"/>
    <property type="project" value="TreeGrafter"/>
</dbReference>
<comment type="pathway">
    <text evidence="2 9">Amino-acid biosynthesis; L-tryptophan biosynthesis; L-tryptophan from chorismate: step 5/5.</text>
</comment>